<keyword evidence="4 6" id="KW-0235">DNA replication</keyword>
<evidence type="ECO:0000256" key="1">
    <source>
        <dbReference type="ARBA" id="ARBA00004123"/>
    </source>
</evidence>
<evidence type="ECO:0000259" key="8">
    <source>
        <dbReference type="Pfam" id="PF05916"/>
    </source>
</evidence>
<name>A0A9Q5N4U5_SANBA</name>
<dbReference type="Proteomes" id="UP000757232">
    <property type="component" value="Unassembled WGS sequence"/>
</dbReference>
<evidence type="ECO:0000313" key="10">
    <source>
        <dbReference type="Proteomes" id="UP000757232"/>
    </source>
</evidence>
<dbReference type="InterPro" id="IPR036224">
    <property type="entry name" value="GINS_bundle-like_dom_sf"/>
</dbReference>
<dbReference type="AlphaFoldDB" id="A0A9Q5N4U5"/>
<evidence type="ECO:0000256" key="7">
    <source>
        <dbReference type="SAM" id="MobiDB-lite"/>
    </source>
</evidence>
<dbReference type="Gene3D" id="1.20.58.1030">
    <property type="match status" value="1"/>
</dbReference>
<feature type="compositionally biased region" description="Pro residues" evidence="7">
    <location>
        <begin position="275"/>
        <end position="286"/>
    </location>
</feature>
<feature type="domain" description="GINS subunit" evidence="8">
    <location>
        <begin position="72"/>
        <end position="139"/>
    </location>
</feature>
<feature type="compositionally biased region" description="Low complexity" evidence="7">
    <location>
        <begin position="260"/>
        <end position="274"/>
    </location>
</feature>
<comment type="caution">
    <text evidence="9">The sequence shown here is derived from an EMBL/GenBank/DDBJ whole genome shotgun (WGS) entry which is preliminary data.</text>
</comment>
<dbReference type="EMBL" id="LNZH02000183">
    <property type="protein sequence ID" value="OCB88185.1"/>
    <property type="molecule type" value="Genomic_DNA"/>
</dbReference>
<evidence type="ECO:0000256" key="2">
    <source>
        <dbReference type="ARBA" id="ARBA00006677"/>
    </source>
</evidence>
<feature type="region of interest" description="Disordered" evidence="7">
    <location>
        <begin position="260"/>
        <end position="294"/>
    </location>
</feature>
<comment type="similarity">
    <text evidence="2 6">Belongs to the GINS1/PSF1 family.</text>
</comment>
<dbReference type="GO" id="GO:0000811">
    <property type="term" value="C:GINS complex"/>
    <property type="evidence" value="ECO:0007669"/>
    <property type="project" value="UniProtKB-UniRule"/>
</dbReference>
<dbReference type="PANTHER" id="PTHR12914:SF2">
    <property type="entry name" value="DNA REPLICATION COMPLEX GINS PROTEIN PSF1"/>
    <property type="match status" value="1"/>
</dbReference>
<dbReference type="InterPro" id="IPR005339">
    <property type="entry name" value="GINS_Psf1"/>
</dbReference>
<feature type="compositionally biased region" description="Basic and acidic residues" evidence="7">
    <location>
        <begin position="437"/>
        <end position="446"/>
    </location>
</feature>
<evidence type="ECO:0000256" key="6">
    <source>
        <dbReference type="RuleBase" id="RU368085"/>
    </source>
</evidence>
<accession>A0A9Q5N4U5</accession>
<organism evidence="9 10">
    <name type="scientific">Sanghuangporus baumii</name>
    <name type="common">Phellinus baumii</name>
    <dbReference type="NCBI Taxonomy" id="108892"/>
    <lineage>
        <taxon>Eukaryota</taxon>
        <taxon>Fungi</taxon>
        <taxon>Dikarya</taxon>
        <taxon>Basidiomycota</taxon>
        <taxon>Agaricomycotina</taxon>
        <taxon>Agaricomycetes</taxon>
        <taxon>Hymenochaetales</taxon>
        <taxon>Hymenochaetaceae</taxon>
        <taxon>Sanghuangporus</taxon>
    </lineage>
</organism>
<dbReference type="CDD" id="cd11710">
    <property type="entry name" value="GINS_A_psf1"/>
    <property type="match status" value="1"/>
</dbReference>
<proteinExistence type="inferred from homology"/>
<comment type="function">
    <text evidence="6">Required for correct functioning of the GINS complex, a complex that plays an essential role in the initiation of DNA replication, and progression of DNA replication forks. GINS complex seems to bind preferentially to single-stranded DNA.</text>
</comment>
<comment type="subunit">
    <text evidence="6">Component of the GINS complex.</text>
</comment>
<dbReference type="SUPFAM" id="SSF158573">
    <property type="entry name" value="GINS helical bundle-like"/>
    <property type="match status" value="1"/>
</dbReference>
<evidence type="ECO:0000256" key="5">
    <source>
        <dbReference type="ARBA" id="ARBA00023242"/>
    </source>
</evidence>
<reference evidence="9" key="1">
    <citation type="submission" date="2016-06" db="EMBL/GenBank/DDBJ databases">
        <title>Draft Genome sequence of the fungus Inonotus baumii.</title>
        <authorList>
            <person name="Zhu H."/>
            <person name="Lin W."/>
        </authorList>
    </citation>
    <scope>NUCLEOTIDE SEQUENCE</scope>
    <source>
        <strain evidence="9">821</strain>
    </source>
</reference>
<comment type="subcellular location">
    <subcellularLocation>
        <location evidence="1 6">Nucleus</location>
    </subcellularLocation>
</comment>
<keyword evidence="5 6" id="KW-0539">Nucleus</keyword>
<feature type="region of interest" description="Disordered" evidence="7">
    <location>
        <begin position="422"/>
        <end position="446"/>
    </location>
</feature>
<evidence type="ECO:0000313" key="9">
    <source>
        <dbReference type="EMBL" id="OCB88185.1"/>
    </source>
</evidence>
<evidence type="ECO:0000256" key="3">
    <source>
        <dbReference type="ARBA" id="ARBA00015143"/>
    </source>
</evidence>
<dbReference type="InterPro" id="IPR021151">
    <property type="entry name" value="GINS_A"/>
</dbReference>
<dbReference type="PANTHER" id="PTHR12914">
    <property type="entry name" value="PARTNER OF SLD5"/>
    <property type="match status" value="1"/>
</dbReference>
<dbReference type="Pfam" id="PF05916">
    <property type="entry name" value="Sld5"/>
    <property type="match status" value="1"/>
</dbReference>
<sequence length="536" mass="59550">MSVDSKQLGDLATQLITESRRSTATDTLFKYNDTLVRLLIREQRGLEMLVNNALDSMPGNADPSLVPPSFYIHQATIARNKRCLLAYHQHRMNFLKSLYWSVGAALPPILSNPAIRANLAPHEVNFLREYNAMVVDYRADFTDELDITSSILNPPKDIHILVRVVRDCGVIETELGAIDFQKGQRFMVRRADVEHLLVQEYFPAFLFSLLSSLFVKRNARGAMLRCLPPVRWRIRLCPTCTATKPHSSRRSSTANALLLAADDPPSSSSASAGSNPPPSRHLPPPKMKGEDEYVSDREWELRTGTFKRLQTLPTFFNTGLVATNYHLPLHIHSLLGATHKGKGRADEQECEKCDEEGIYARTIRLEYTPPVALPAPLPRMLRVEGLPLYVASSVFLRHGMHALYTDLAVAIRKVQIHFGKSRVSTSSDSAPSPVARNEARDSEDKQRERAITISLLVSGISRLGLSKESAEWDVTSTYIFSPRTGRISLHTVNAIHPAPSETVYAAFQSVMSTLSSGFGAGDQKGALNVARGKISR</sequence>
<evidence type="ECO:0000256" key="4">
    <source>
        <dbReference type="ARBA" id="ARBA00022705"/>
    </source>
</evidence>
<gene>
    <name evidence="9" type="ORF">A7U60_g4703</name>
</gene>
<dbReference type="GO" id="GO:1902983">
    <property type="term" value="P:DNA strand elongation involved in mitotic DNA replication"/>
    <property type="evidence" value="ECO:0007669"/>
    <property type="project" value="TreeGrafter"/>
</dbReference>
<dbReference type="OrthoDB" id="10252587at2759"/>
<protein>
    <recommendedName>
        <fullName evidence="3 6">DNA replication complex GINS protein PSF1</fullName>
    </recommendedName>
</protein>
<keyword evidence="10" id="KW-1185">Reference proteome</keyword>